<dbReference type="InterPro" id="IPR002477">
    <property type="entry name" value="Peptidoglycan-bd-like"/>
</dbReference>
<evidence type="ECO:0000256" key="1">
    <source>
        <dbReference type="ARBA" id="ARBA00004752"/>
    </source>
</evidence>
<evidence type="ECO:0000256" key="8">
    <source>
        <dbReference type="SAM" id="SignalP"/>
    </source>
</evidence>
<reference evidence="10 11" key="1">
    <citation type="journal article" date="2017" name="Nat. Commun.">
        <title>In situ click chemistry generation of cyclooxygenase-2 inhibitors.</title>
        <authorList>
            <person name="Bhardwaj A."/>
            <person name="Kaur J."/>
            <person name="Wuest M."/>
            <person name="Wuest F."/>
        </authorList>
    </citation>
    <scope>NUCLEOTIDE SEQUENCE [LARGE SCALE GENOMIC DNA]</scope>
    <source>
        <strain evidence="10">S2_012_000_R3_94</strain>
    </source>
</reference>
<evidence type="ECO:0000256" key="3">
    <source>
        <dbReference type="ARBA" id="ARBA00022679"/>
    </source>
</evidence>
<feature type="active site" description="Proton donor/acceptor" evidence="7">
    <location>
        <position position="427"/>
    </location>
</feature>
<keyword evidence="6 7" id="KW-0961">Cell wall biogenesis/degradation</keyword>
<comment type="similarity">
    <text evidence="2">Belongs to the YkuD family.</text>
</comment>
<dbReference type="CDD" id="cd16913">
    <property type="entry name" value="YkuD_like"/>
    <property type="match status" value="1"/>
</dbReference>
<keyword evidence="5 7" id="KW-0573">Peptidoglycan synthesis</keyword>
<dbReference type="InterPro" id="IPR036365">
    <property type="entry name" value="PGBD-like_sf"/>
</dbReference>
<dbReference type="InterPro" id="IPR038063">
    <property type="entry name" value="Transpep_catalytic_dom"/>
</dbReference>
<dbReference type="SUPFAM" id="SSF141523">
    <property type="entry name" value="L,D-transpeptidase catalytic domain-like"/>
    <property type="match status" value="1"/>
</dbReference>
<evidence type="ECO:0000256" key="5">
    <source>
        <dbReference type="ARBA" id="ARBA00022984"/>
    </source>
</evidence>
<protein>
    <submittedName>
        <fullName evidence="10">Peptidoglycan-binding protein</fullName>
    </submittedName>
</protein>
<feature type="signal peptide" evidence="8">
    <location>
        <begin position="1"/>
        <end position="26"/>
    </location>
</feature>
<evidence type="ECO:0000256" key="6">
    <source>
        <dbReference type="ARBA" id="ARBA00023316"/>
    </source>
</evidence>
<dbReference type="AlphaFoldDB" id="A0A533I974"/>
<accession>A0A533I974</accession>
<dbReference type="InterPro" id="IPR036366">
    <property type="entry name" value="PGBDSf"/>
</dbReference>
<dbReference type="InterPro" id="IPR052905">
    <property type="entry name" value="LD-transpeptidase_YkuD-like"/>
</dbReference>
<keyword evidence="4 7" id="KW-0133">Cell shape</keyword>
<feature type="domain" description="L,D-TPase catalytic" evidence="9">
    <location>
        <begin position="295"/>
        <end position="471"/>
    </location>
</feature>
<comment type="pathway">
    <text evidence="1 7">Cell wall biogenesis; peptidoglycan biosynthesis.</text>
</comment>
<comment type="caution">
    <text evidence="10">The sequence shown here is derived from an EMBL/GenBank/DDBJ whole genome shotgun (WGS) entry which is preliminary data.</text>
</comment>
<feature type="chain" id="PRO_5021944419" evidence="8">
    <location>
        <begin position="27"/>
        <end position="531"/>
    </location>
</feature>
<organism evidence="10 11">
    <name type="scientific">Paracoccus denitrificans</name>
    <dbReference type="NCBI Taxonomy" id="266"/>
    <lineage>
        <taxon>Bacteria</taxon>
        <taxon>Pseudomonadati</taxon>
        <taxon>Pseudomonadota</taxon>
        <taxon>Alphaproteobacteria</taxon>
        <taxon>Rhodobacterales</taxon>
        <taxon>Paracoccaceae</taxon>
        <taxon>Paracoccus</taxon>
    </lineage>
</organism>
<evidence type="ECO:0000313" key="10">
    <source>
        <dbReference type="EMBL" id="TKW66218.1"/>
    </source>
</evidence>
<keyword evidence="8" id="KW-0732">Signal</keyword>
<dbReference type="InterPro" id="IPR045380">
    <property type="entry name" value="LD_TPept_scaffold_dom"/>
</dbReference>
<dbReference type="GO" id="GO:0004180">
    <property type="term" value="F:carboxypeptidase activity"/>
    <property type="evidence" value="ECO:0007669"/>
    <property type="project" value="UniProtKB-ARBA"/>
</dbReference>
<evidence type="ECO:0000256" key="7">
    <source>
        <dbReference type="PROSITE-ProRule" id="PRU01373"/>
    </source>
</evidence>
<proteinExistence type="inferred from homology"/>
<sequence length="531" mass="57863">MNEFANRLRRAALMGAALAALPVAVAAFPAPKLDFNDFEMQLAETVASDPGLAAFYGAHALQPVFLGDEAAPRRAALLDAVATAPQHGLPPQRYNTAGLSRDTSASDVATEILYARALSRWANDVSNGLVDPSDTDSMNKREVIPVDMAALLEGMTASDPAVALAALPPQNPEYLLMKDMLSKQASMVAPPGTPEVASGVYKVGAKGPEVANLRLRLASIGFEAATPAQDAQLFDEGLADLVASYQQAAGLPDDGVAGPKTLAQLNGTGTGSQTRRLMIAMERMRWLNGHDLGARMVWVNIPSYMGEIREGGQTTFETRVVVGKSDPDWETPEFSETMEFVVPNPRWNVPRSIAAQSYLSKLRANRYAVAHLDVVDRNGRVIPRDQIDFNKYSDSSFPYTLRQKPSEDNALGLVKFMFPNPWNIYLHDTPSKGLFSNTNRAASHGCVRVGKPFDLAYELLRGNSDDPKALFERVLSTGEERWIKLEEPLPIHLVYFTTIPGPDGQLRNYADVYGRDARVWEAMQKAAEAGS</sequence>
<dbReference type="Proteomes" id="UP000315344">
    <property type="component" value="Unassembled WGS sequence"/>
</dbReference>
<dbReference type="GO" id="GO:0009252">
    <property type="term" value="P:peptidoglycan biosynthetic process"/>
    <property type="evidence" value="ECO:0007669"/>
    <property type="project" value="UniProtKB-UniPathway"/>
</dbReference>
<feature type="active site" description="Nucleophile" evidence="7">
    <location>
        <position position="446"/>
    </location>
</feature>
<dbReference type="Pfam" id="PF20142">
    <property type="entry name" value="Scaffold"/>
    <property type="match status" value="1"/>
</dbReference>
<dbReference type="PANTHER" id="PTHR41533">
    <property type="entry name" value="L,D-TRANSPEPTIDASE HI_1667-RELATED"/>
    <property type="match status" value="1"/>
</dbReference>
<evidence type="ECO:0000256" key="4">
    <source>
        <dbReference type="ARBA" id="ARBA00022960"/>
    </source>
</evidence>
<dbReference type="EMBL" id="VAFL01000008">
    <property type="protein sequence ID" value="TKW66218.1"/>
    <property type="molecule type" value="Genomic_DNA"/>
</dbReference>
<evidence type="ECO:0000256" key="2">
    <source>
        <dbReference type="ARBA" id="ARBA00005992"/>
    </source>
</evidence>
<dbReference type="GO" id="GO:0016740">
    <property type="term" value="F:transferase activity"/>
    <property type="evidence" value="ECO:0007669"/>
    <property type="project" value="UniProtKB-KW"/>
</dbReference>
<gene>
    <name evidence="10" type="ORF">DI616_12125</name>
</gene>
<dbReference type="GO" id="GO:0071555">
    <property type="term" value="P:cell wall organization"/>
    <property type="evidence" value="ECO:0007669"/>
    <property type="project" value="UniProtKB-UniRule"/>
</dbReference>
<keyword evidence="3" id="KW-0808">Transferase</keyword>
<dbReference type="Gene3D" id="1.10.101.10">
    <property type="entry name" value="PGBD-like superfamily/PGBD"/>
    <property type="match status" value="1"/>
</dbReference>
<name>A0A533I974_PARDE</name>
<dbReference type="PROSITE" id="PS52029">
    <property type="entry name" value="LD_TPASE"/>
    <property type="match status" value="1"/>
</dbReference>
<dbReference type="InterPro" id="IPR005490">
    <property type="entry name" value="LD_TPept_cat_dom"/>
</dbReference>
<dbReference type="PANTHER" id="PTHR41533:SF2">
    <property type="entry name" value="BLR7131 PROTEIN"/>
    <property type="match status" value="1"/>
</dbReference>
<dbReference type="Pfam" id="PF01471">
    <property type="entry name" value="PG_binding_1"/>
    <property type="match status" value="1"/>
</dbReference>
<dbReference type="SUPFAM" id="SSF47090">
    <property type="entry name" value="PGBD-like"/>
    <property type="match status" value="1"/>
</dbReference>
<dbReference type="Pfam" id="PF03734">
    <property type="entry name" value="YkuD"/>
    <property type="match status" value="1"/>
</dbReference>
<dbReference type="GO" id="GO:0008360">
    <property type="term" value="P:regulation of cell shape"/>
    <property type="evidence" value="ECO:0007669"/>
    <property type="project" value="UniProtKB-UniRule"/>
</dbReference>
<dbReference type="UniPathway" id="UPA00219"/>
<evidence type="ECO:0000259" key="9">
    <source>
        <dbReference type="PROSITE" id="PS52029"/>
    </source>
</evidence>
<evidence type="ECO:0000313" key="11">
    <source>
        <dbReference type="Proteomes" id="UP000315344"/>
    </source>
</evidence>
<dbReference type="Gene3D" id="2.40.440.10">
    <property type="entry name" value="L,D-transpeptidase catalytic domain-like"/>
    <property type="match status" value="1"/>
</dbReference>